<protein>
    <recommendedName>
        <fullName evidence="3">DUF998 domain-containing protein</fullName>
    </recommendedName>
</protein>
<keyword evidence="1" id="KW-0812">Transmembrane</keyword>
<feature type="transmembrane region" description="Helical" evidence="1">
    <location>
        <begin position="89"/>
        <end position="114"/>
    </location>
</feature>
<organism evidence="2">
    <name type="scientific">marine sediment metagenome</name>
    <dbReference type="NCBI Taxonomy" id="412755"/>
    <lineage>
        <taxon>unclassified sequences</taxon>
        <taxon>metagenomes</taxon>
        <taxon>ecological metagenomes</taxon>
    </lineage>
</organism>
<keyword evidence="1" id="KW-0472">Membrane</keyword>
<feature type="transmembrane region" description="Helical" evidence="1">
    <location>
        <begin position="120"/>
        <end position="141"/>
    </location>
</feature>
<gene>
    <name evidence="2" type="ORF">S01H4_25121</name>
</gene>
<accession>X1BZ78</accession>
<comment type="caution">
    <text evidence="2">The sequence shown here is derived from an EMBL/GenBank/DDBJ whole genome shotgun (WGS) entry which is preliminary data.</text>
</comment>
<feature type="transmembrane region" description="Helical" evidence="1">
    <location>
        <begin position="58"/>
        <end position="82"/>
    </location>
</feature>
<proteinExistence type="predicted"/>
<evidence type="ECO:0000256" key="1">
    <source>
        <dbReference type="SAM" id="Phobius"/>
    </source>
</evidence>
<evidence type="ECO:0008006" key="3">
    <source>
        <dbReference type="Google" id="ProtNLM"/>
    </source>
</evidence>
<dbReference type="AlphaFoldDB" id="X1BZ78"/>
<name>X1BZ78_9ZZZZ</name>
<evidence type="ECO:0000313" key="2">
    <source>
        <dbReference type="EMBL" id="GAG89478.1"/>
    </source>
</evidence>
<sequence length="207" mass="22669">MVDKNISKWKIKIGPILGLIGSVLLLIAAFGGFRAQSDLEKTLTGLGLNWAAIGFDPWIMMTSTLLTLLLGVMGVLGTILVFNNKKSGAYLLLIAGCIAVLGMFIPIGSINYLLTSIPVSLSYSLLLVEPFLMLIGGILTLALKAYRVRISSMLNYIMKRVLYMIPTILLVLLVTFILTTLMSQSINYKSINNTKSCNWDIRCSNSN</sequence>
<dbReference type="EMBL" id="BART01011909">
    <property type="protein sequence ID" value="GAG89478.1"/>
    <property type="molecule type" value="Genomic_DNA"/>
</dbReference>
<keyword evidence="1" id="KW-1133">Transmembrane helix</keyword>
<reference evidence="2" key="1">
    <citation type="journal article" date="2014" name="Front. Microbiol.">
        <title>High frequency of phylogenetically diverse reductive dehalogenase-homologous genes in deep subseafloor sedimentary metagenomes.</title>
        <authorList>
            <person name="Kawai M."/>
            <person name="Futagami T."/>
            <person name="Toyoda A."/>
            <person name="Takaki Y."/>
            <person name="Nishi S."/>
            <person name="Hori S."/>
            <person name="Arai W."/>
            <person name="Tsubouchi T."/>
            <person name="Morono Y."/>
            <person name="Uchiyama I."/>
            <person name="Ito T."/>
            <person name="Fujiyama A."/>
            <person name="Inagaki F."/>
            <person name="Takami H."/>
        </authorList>
    </citation>
    <scope>NUCLEOTIDE SEQUENCE</scope>
    <source>
        <strain evidence="2">Expedition CK06-06</strain>
    </source>
</reference>
<feature type="transmembrane region" description="Helical" evidence="1">
    <location>
        <begin position="161"/>
        <end position="182"/>
    </location>
</feature>